<evidence type="ECO:0000256" key="26">
    <source>
        <dbReference type="ARBA" id="ARBA00047320"/>
    </source>
</evidence>
<dbReference type="GO" id="GO:0046839">
    <property type="term" value="P:phospholipid dephosphorylation"/>
    <property type="evidence" value="ECO:0007669"/>
    <property type="project" value="TreeGrafter"/>
</dbReference>
<evidence type="ECO:0000256" key="10">
    <source>
        <dbReference type="ARBA" id="ARBA00004653"/>
    </source>
</evidence>
<dbReference type="Pfam" id="PF01569">
    <property type="entry name" value="PAP2"/>
    <property type="match status" value="1"/>
</dbReference>
<evidence type="ECO:0000256" key="7">
    <source>
        <dbReference type="ARBA" id="ARBA00004457"/>
    </source>
</evidence>
<feature type="transmembrane region" description="Helical" evidence="37">
    <location>
        <begin position="60"/>
        <end position="81"/>
    </location>
</feature>
<comment type="catalytic activity">
    <reaction evidence="3">
        <text>a 1,2-diacyl-sn-glycero-3-phosphate + H2O = a 1,2-diacyl-sn-glycerol + phosphate</text>
        <dbReference type="Rhea" id="RHEA:27429"/>
        <dbReference type="ChEBI" id="CHEBI:15377"/>
        <dbReference type="ChEBI" id="CHEBI:17815"/>
        <dbReference type="ChEBI" id="CHEBI:43474"/>
        <dbReference type="ChEBI" id="CHEBI:58608"/>
        <dbReference type="EC" id="3.1.3.4"/>
    </reaction>
    <physiologicalReaction direction="left-to-right" evidence="3">
        <dbReference type="Rhea" id="RHEA:27430"/>
    </physiologicalReaction>
</comment>
<comment type="catalytic activity">
    <reaction evidence="1">
        <text>(9Z)-octadecenoyl-sn-glycero-3-phosphate + H2O = (9Z-octadecenoyl)-glycerol + phosphate</text>
        <dbReference type="Rhea" id="RHEA:50884"/>
        <dbReference type="ChEBI" id="CHEBI:15377"/>
        <dbReference type="ChEBI" id="CHEBI:43474"/>
        <dbReference type="ChEBI" id="CHEBI:75937"/>
        <dbReference type="ChEBI" id="CHEBI:84973"/>
    </reaction>
    <physiologicalReaction direction="left-to-right" evidence="1">
        <dbReference type="Rhea" id="RHEA:50885"/>
    </physiologicalReaction>
</comment>
<keyword evidence="40" id="KW-1185">Reference proteome</keyword>
<comment type="catalytic activity">
    <reaction evidence="26">
        <text>a monoacyl-sn-glycero-3-phosphate + H2O = a monoacylglycerol + phosphate</text>
        <dbReference type="Rhea" id="RHEA:46736"/>
        <dbReference type="ChEBI" id="CHEBI:15377"/>
        <dbReference type="ChEBI" id="CHEBI:17408"/>
        <dbReference type="ChEBI" id="CHEBI:43474"/>
        <dbReference type="ChEBI" id="CHEBI:77589"/>
    </reaction>
    <physiologicalReaction direction="left-to-right" evidence="26">
        <dbReference type="Rhea" id="RHEA:46737"/>
    </physiologicalReaction>
</comment>
<dbReference type="STRING" id="8932.A0A2I0MCI1"/>
<dbReference type="SUPFAM" id="SSF48317">
    <property type="entry name" value="Acid phosphatase/Vanadium-dependent haloperoxidase"/>
    <property type="match status" value="1"/>
</dbReference>
<evidence type="ECO:0000256" key="25">
    <source>
        <dbReference type="ARBA" id="ARBA00025707"/>
    </source>
</evidence>
<evidence type="ECO:0000256" key="24">
    <source>
        <dbReference type="ARBA" id="ARBA00023977"/>
    </source>
</evidence>
<feature type="transmembrane region" description="Helical" evidence="37">
    <location>
        <begin position="233"/>
        <end position="251"/>
    </location>
</feature>
<dbReference type="GO" id="GO:0045121">
    <property type="term" value="C:membrane raft"/>
    <property type="evidence" value="ECO:0007669"/>
    <property type="project" value="UniProtKB-SubCell"/>
</dbReference>
<dbReference type="GO" id="GO:0033116">
    <property type="term" value="C:endoplasmic reticulum-Golgi intermediate compartment membrane"/>
    <property type="evidence" value="ECO:0007669"/>
    <property type="project" value="UniProtKB-SubCell"/>
</dbReference>
<dbReference type="Proteomes" id="UP000053872">
    <property type="component" value="Unassembled WGS sequence"/>
</dbReference>
<feature type="transmembrane region" description="Helical" evidence="37">
    <location>
        <begin position="202"/>
        <end position="221"/>
    </location>
</feature>
<comment type="subcellular location">
    <subcellularLocation>
        <location evidence="9">Basolateral cell membrane</location>
        <topology evidence="9">Multi-pass membrane protein</topology>
    </subcellularLocation>
    <subcellularLocation>
        <location evidence="8">Endoplasmic reticulum membrane</location>
        <topology evidence="8">Multi-pass membrane protein</topology>
    </subcellularLocation>
    <subcellularLocation>
        <location evidence="7">Endoplasmic reticulum-Golgi intermediate compartment membrane</location>
        <topology evidence="7">Multi-pass membrane protein</topology>
    </subcellularLocation>
    <subcellularLocation>
        <location evidence="10">Golgi apparatus membrane</location>
        <topology evidence="10">Multi-pass membrane protein</topology>
    </subcellularLocation>
    <subcellularLocation>
        <location evidence="5">Golgi apparatus</location>
        <location evidence="5">trans-Golgi network membrane</location>
    </subcellularLocation>
    <subcellularLocation>
        <location evidence="6">Membrane raft</location>
        <topology evidence="6">Multi-pass membrane protein</topology>
    </subcellularLocation>
</comment>
<evidence type="ECO:0000256" key="17">
    <source>
        <dbReference type="ARBA" id="ARBA00022801"/>
    </source>
</evidence>
<feature type="non-terminal residue" evidence="39">
    <location>
        <position position="1"/>
    </location>
</feature>
<comment type="pathway">
    <text evidence="11">Lipid metabolism; phospholipid metabolism.</text>
</comment>
<evidence type="ECO:0000256" key="33">
    <source>
        <dbReference type="ARBA" id="ARBA00075478"/>
    </source>
</evidence>
<comment type="catalytic activity">
    <reaction evidence="24">
        <text>an N-acylsphing-4-enine 1-phosphate + H2O = an N-acylsphing-4-enine + phosphate</text>
        <dbReference type="Rhea" id="RHEA:33743"/>
        <dbReference type="ChEBI" id="CHEBI:15377"/>
        <dbReference type="ChEBI" id="CHEBI:43474"/>
        <dbReference type="ChEBI" id="CHEBI:52639"/>
        <dbReference type="ChEBI" id="CHEBI:57674"/>
    </reaction>
    <physiologicalReaction direction="left-to-right" evidence="24">
        <dbReference type="Rhea" id="RHEA:33744"/>
    </physiologicalReaction>
</comment>
<dbReference type="GO" id="GO:0007165">
    <property type="term" value="P:signal transduction"/>
    <property type="evidence" value="ECO:0007669"/>
    <property type="project" value="TreeGrafter"/>
</dbReference>
<dbReference type="GO" id="GO:0005789">
    <property type="term" value="C:endoplasmic reticulum membrane"/>
    <property type="evidence" value="ECO:0007669"/>
    <property type="project" value="UniProtKB-SubCell"/>
</dbReference>
<evidence type="ECO:0000256" key="20">
    <source>
        <dbReference type="ARBA" id="ARBA00023034"/>
    </source>
</evidence>
<comment type="similarity">
    <text evidence="12">Belongs to the PA-phosphatase related phosphoesterase family.</text>
</comment>
<sequence>GELLVFACIADGFAYCLPFSSAGLPFLIIETSTIQPYQRGFYCDDDSIRYPLKTMETINDAVLCAAGILIAILAIITGELYRIHYLKEKSRSFIQNPYVAALYKQVGCFVFGCAISQSFTDIAKVSVGRLRPHFLEVCDLDFSTINCAKGVYIQNYTCRGSDSKVQEARKSFFSGHASFSLYTMLYLVFYLQARFTWKGARLLRPLLQFTLIMMAFYTGLSRVSDHKHHPTDVLAGFAQGALVAYCVVFYVSDLFKPKTKACLPPPPIRKEILSPVDIIERNNHHNMV</sequence>
<evidence type="ECO:0000256" key="37">
    <source>
        <dbReference type="SAM" id="Phobius"/>
    </source>
</evidence>
<gene>
    <name evidence="39" type="primary">PPAP2B</name>
    <name evidence="39" type="ORF">A306_00004254</name>
</gene>
<comment type="catalytic activity">
    <reaction evidence="4">
        <text>1,2-dihexadecanoyl-sn-glycero-3-phosphate + H2O = 1,2-dihexadecanoyl-sn-glycerol + phosphate</text>
        <dbReference type="Rhea" id="RHEA:43236"/>
        <dbReference type="ChEBI" id="CHEBI:15377"/>
        <dbReference type="ChEBI" id="CHEBI:43474"/>
        <dbReference type="ChEBI" id="CHEBI:72859"/>
        <dbReference type="ChEBI" id="CHEBI:82929"/>
    </reaction>
    <physiologicalReaction direction="left-to-right" evidence="4">
        <dbReference type="Rhea" id="RHEA:43237"/>
    </physiologicalReaction>
</comment>
<dbReference type="InterPro" id="IPR036938">
    <property type="entry name" value="PAP2/HPO_sf"/>
</dbReference>
<dbReference type="FunFam" id="1.20.144.10:FF:000013">
    <property type="entry name" value="Phospholipid phosphatase 3"/>
    <property type="match status" value="1"/>
</dbReference>
<evidence type="ECO:0000256" key="4">
    <source>
        <dbReference type="ARBA" id="ARBA00001611"/>
    </source>
</evidence>
<evidence type="ECO:0000313" key="40">
    <source>
        <dbReference type="Proteomes" id="UP000053872"/>
    </source>
</evidence>
<keyword evidence="16 37" id="KW-0812">Transmembrane</keyword>
<dbReference type="PANTHER" id="PTHR10165:SF79">
    <property type="entry name" value="PHOSPHOLIPID PHOSPHATASE 3"/>
    <property type="match status" value="1"/>
</dbReference>
<evidence type="ECO:0000259" key="38">
    <source>
        <dbReference type="SMART" id="SM00014"/>
    </source>
</evidence>
<dbReference type="GO" id="GO:0098609">
    <property type="term" value="P:cell-cell adhesion"/>
    <property type="evidence" value="ECO:0007669"/>
    <property type="project" value="TreeGrafter"/>
</dbReference>
<keyword evidence="18" id="KW-0256">Endoplasmic reticulum</keyword>
<accession>A0A2I0MCI1</accession>
<evidence type="ECO:0000256" key="13">
    <source>
        <dbReference type="ARBA" id="ARBA00012638"/>
    </source>
</evidence>
<keyword evidence="21" id="KW-0443">Lipid metabolism</keyword>
<evidence type="ECO:0000256" key="9">
    <source>
        <dbReference type="ARBA" id="ARBA00004554"/>
    </source>
</evidence>
<evidence type="ECO:0000256" key="12">
    <source>
        <dbReference type="ARBA" id="ARBA00008816"/>
    </source>
</evidence>
<keyword evidence="23" id="KW-0325">Glycoprotein</keyword>
<keyword evidence="22 37" id="KW-0472">Membrane</keyword>
<evidence type="ECO:0000256" key="34">
    <source>
        <dbReference type="ARBA" id="ARBA00080459"/>
    </source>
</evidence>
<comment type="catalytic activity">
    <reaction evidence="29">
        <text>sphing-4-enine 1-phosphate + H2O = sphing-4-enine + phosphate</text>
        <dbReference type="Rhea" id="RHEA:27518"/>
        <dbReference type="ChEBI" id="CHEBI:15377"/>
        <dbReference type="ChEBI" id="CHEBI:43474"/>
        <dbReference type="ChEBI" id="CHEBI:57756"/>
        <dbReference type="ChEBI" id="CHEBI:60119"/>
    </reaction>
    <physiologicalReaction direction="left-to-right" evidence="29">
        <dbReference type="Rhea" id="RHEA:27519"/>
    </physiologicalReaction>
</comment>
<evidence type="ECO:0000256" key="32">
    <source>
        <dbReference type="ARBA" id="ARBA00074742"/>
    </source>
</evidence>
<feature type="domain" description="Phosphatidic acid phosphatase type 2/haloperoxidase" evidence="38">
    <location>
        <begin position="106"/>
        <end position="248"/>
    </location>
</feature>
<evidence type="ECO:0000256" key="3">
    <source>
        <dbReference type="ARBA" id="ARBA00001180"/>
    </source>
</evidence>
<organism evidence="39 40">
    <name type="scientific">Columba livia</name>
    <name type="common">Rock dove</name>
    <dbReference type="NCBI Taxonomy" id="8932"/>
    <lineage>
        <taxon>Eukaryota</taxon>
        <taxon>Metazoa</taxon>
        <taxon>Chordata</taxon>
        <taxon>Craniata</taxon>
        <taxon>Vertebrata</taxon>
        <taxon>Euteleostomi</taxon>
        <taxon>Archelosauria</taxon>
        <taxon>Archosauria</taxon>
        <taxon>Dinosauria</taxon>
        <taxon>Saurischia</taxon>
        <taxon>Theropoda</taxon>
        <taxon>Coelurosauria</taxon>
        <taxon>Aves</taxon>
        <taxon>Neognathae</taxon>
        <taxon>Neoaves</taxon>
        <taxon>Columbimorphae</taxon>
        <taxon>Columbiformes</taxon>
        <taxon>Columbidae</taxon>
        <taxon>Columba</taxon>
    </lineage>
</organism>
<evidence type="ECO:0000256" key="31">
    <source>
        <dbReference type="ARBA" id="ARBA00065293"/>
    </source>
</evidence>
<dbReference type="GO" id="GO:0042392">
    <property type="term" value="F:sphingosine-1-phosphate phosphatase activity"/>
    <property type="evidence" value="ECO:0007669"/>
    <property type="project" value="TreeGrafter"/>
</dbReference>
<comment type="catalytic activity">
    <reaction evidence="2">
        <text>1,2-di-(9Z-octadecenoyl)-sn-glycero-3-phosphate + H2O = 1,2-di-(9Z-octadecenoyl)-sn-glycerol + phosphate</text>
        <dbReference type="Rhea" id="RHEA:43244"/>
        <dbReference type="ChEBI" id="CHEBI:15377"/>
        <dbReference type="ChEBI" id="CHEBI:43474"/>
        <dbReference type="ChEBI" id="CHEBI:52333"/>
        <dbReference type="ChEBI" id="CHEBI:74546"/>
    </reaction>
    <physiologicalReaction direction="left-to-right" evidence="2">
        <dbReference type="Rhea" id="RHEA:43245"/>
    </physiologicalReaction>
</comment>
<comment type="subunit">
    <text evidence="31">Forms functional homodimers and homooligomers that are not required for substrate recognition and catalytic activity. Can also form heterooligomers with other PLPP2 and PLPP3. Interacts with CTNND1; negatively regulates the PLPP3-mediated stabilization of beta-catenin/CTNNB1.</text>
</comment>
<feature type="transmembrane region" description="Helical" evidence="37">
    <location>
        <begin position="172"/>
        <end position="190"/>
    </location>
</feature>
<evidence type="ECO:0000256" key="22">
    <source>
        <dbReference type="ARBA" id="ARBA00023136"/>
    </source>
</evidence>
<dbReference type="GO" id="GO:0008195">
    <property type="term" value="F:phosphatidate phosphatase activity"/>
    <property type="evidence" value="ECO:0007669"/>
    <property type="project" value="UniProtKB-EC"/>
</dbReference>
<evidence type="ECO:0000256" key="29">
    <source>
        <dbReference type="ARBA" id="ARBA00049314"/>
    </source>
</evidence>
<dbReference type="EC" id="3.1.3.4" evidence="13"/>
<evidence type="ECO:0000256" key="35">
    <source>
        <dbReference type="ARBA" id="ARBA00080707"/>
    </source>
</evidence>
<evidence type="ECO:0000256" key="30">
    <source>
        <dbReference type="ARBA" id="ARBA00055569"/>
    </source>
</evidence>
<comment type="catalytic activity">
    <reaction evidence="27">
        <text>N-(octanoyl)-sphing-4-enine-1-phosphate + H2O = N-octanoylsphing-4-enine + phosphate</text>
        <dbReference type="Rhea" id="RHEA:62040"/>
        <dbReference type="ChEBI" id="CHEBI:15377"/>
        <dbReference type="ChEBI" id="CHEBI:43474"/>
        <dbReference type="ChEBI" id="CHEBI:45815"/>
        <dbReference type="ChEBI" id="CHEBI:85376"/>
    </reaction>
    <physiologicalReaction direction="left-to-right" evidence="27">
        <dbReference type="Rhea" id="RHEA:62041"/>
    </physiologicalReaction>
</comment>
<comment type="caution">
    <text evidence="39">The sequence shown here is derived from an EMBL/GenBank/DDBJ whole genome shotgun (WGS) entry which is preliminary data.</text>
</comment>
<evidence type="ECO:0000256" key="18">
    <source>
        <dbReference type="ARBA" id="ARBA00022824"/>
    </source>
</evidence>
<dbReference type="Gene3D" id="1.20.144.10">
    <property type="entry name" value="Phosphatidic acid phosphatase type 2/haloperoxidase"/>
    <property type="match status" value="1"/>
</dbReference>
<evidence type="ECO:0000256" key="11">
    <source>
        <dbReference type="ARBA" id="ARBA00005074"/>
    </source>
</evidence>
<dbReference type="GO" id="GO:0016323">
    <property type="term" value="C:basolateral plasma membrane"/>
    <property type="evidence" value="ECO:0007669"/>
    <property type="project" value="UniProtKB-SubCell"/>
</dbReference>
<keyword evidence="15" id="KW-0597">Phosphoprotein</keyword>
<dbReference type="InParanoid" id="A0A2I0MCI1"/>
<dbReference type="EMBL" id="AKCR02000021">
    <property type="protein sequence ID" value="PKK27381.1"/>
    <property type="molecule type" value="Genomic_DNA"/>
</dbReference>
<evidence type="ECO:0000256" key="5">
    <source>
        <dbReference type="ARBA" id="ARBA00004198"/>
    </source>
</evidence>
<dbReference type="SMART" id="SM00014">
    <property type="entry name" value="acidPPc"/>
    <property type="match status" value="1"/>
</dbReference>
<keyword evidence="20" id="KW-0333">Golgi apparatus</keyword>
<protein>
    <recommendedName>
        <fullName evidence="32">Phospholipid phosphatase 3</fullName>
        <ecNumber evidence="13">3.1.3.4</ecNumber>
    </recommendedName>
    <alternativeName>
        <fullName evidence="36">Lipid phosphate phosphohydrolase 3</fullName>
    </alternativeName>
    <alternativeName>
        <fullName evidence="35">PAP2-beta</fullName>
    </alternativeName>
    <alternativeName>
        <fullName evidence="33">Phosphatidate phosphohydrolase type 2b</fullName>
    </alternativeName>
    <alternativeName>
        <fullName evidence="34">Phosphatidic acid phosphatase 2b</fullName>
    </alternativeName>
</protein>
<evidence type="ECO:0000256" key="27">
    <source>
        <dbReference type="ARBA" id="ARBA00047355"/>
    </source>
</evidence>
<evidence type="ECO:0000256" key="36">
    <source>
        <dbReference type="ARBA" id="ARBA00082411"/>
    </source>
</evidence>
<comment type="pathway">
    <text evidence="25">Phospholipid metabolism.</text>
</comment>
<evidence type="ECO:0000256" key="23">
    <source>
        <dbReference type="ARBA" id="ARBA00023180"/>
    </source>
</evidence>
<evidence type="ECO:0000256" key="28">
    <source>
        <dbReference type="ARBA" id="ARBA00048010"/>
    </source>
</evidence>
<keyword evidence="14" id="KW-1003">Cell membrane</keyword>
<dbReference type="InterPro" id="IPR043216">
    <property type="entry name" value="PAP-like"/>
</dbReference>
<keyword evidence="17" id="KW-0378">Hydrolase</keyword>
<evidence type="ECO:0000256" key="15">
    <source>
        <dbReference type="ARBA" id="ARBA00022553"/>
    </source>
</evidence>
<proteinExistence type="inferred from homology"/>
<dbReference type="GO" id="GO:0006644">
    <property type="term" value="P:phospholipid metabolic process"/>
    <property type="evidence" value="ECO:0007669"/>
    <property type="project" value="InterPro"/>
</dbReference>
<evidence type="ECO:0000256" key="21">
    <source>
        <dbReference type="ARBA" id="ARBA00023098"/>
    </source>
</evidence>
<evidence type="ECO:0000256" key="14">
    <source>
        <dbReference type="ARBA" id="ARBA00022475"/>
    </source>
</evidence>
<reference evidence="39 40" key="1">
    <citation type="journal article" date="2013" name="Science">
        <title>Genomic diversity and evolution of the head crest in the rock pigeon.</title>
        <authorList>
            <person name="Shapiro M.D."/>
            <person name="Kronenberg Z."/>
            <person name="Li C."/>
            <person name="Domyan E.T."/>
            <person name="Pan H."/>
            <person name="Campbell M."/>
            <person name="Tan H."/>
            <person name="Huff C.D."/>
            <person name="Hu H."/>
            <person name="Vickrey A.I."/>
            <person name="Nielsen S.C."/>
            <person name="Stringham S.A."/>
            <person name="Hu H."/>
            <person name="Willerslev E."/>
            <person name="Gilbert M.T."/>
            <person name="Yandell M."/>
            <person name="Zhang G."/>
            <person name="Wang J."/>
        </authorList>
    </citation>
    <scope>NUCLEOTIDE SEQUENCE [LARGE SCALE GENOMIC DNA]</scope>
    <source>
        <tissue evidence="39">Blood</tissue>
    </source>
</reference>
<dbReference type="AlphaFoldDB" id="A0A2I0MCI1"/>
<dbReference type="GO" id="GO:0000139">
    <property type="term" value="C:Golgi membrane"/>
    <property type="evidence" value="ECO:0007669"/>
    <property type="project" value="UniProtKB-SubCell"/>
</dbReference>
<evidence type="ECO:0000256" key="8">
    <source>
        <dbReference type="ARBA" id="ARBA00004477"/>
    </source>
</evidence>
<evidence type="ECO:0000256" key="1">
    <source>
        <dbReference type="ARBA" id="ARBA00000974"/>
    </source>
</evidence>
<dbReference type="PANTHER" id="PTHR10165">
    <property type="entry name" value="LIPID PHOSPHATE PHOSPHATASE"/>
    <property type="match status" value="1"/>
</dbReference>
<name>A0A2I0MCI1_COLLI</name>
<keyword evidence="19 37" id="KW-1133">Transmembrane helix</keyword>
<evidence type="ECO:0000256" key="16">
    <source>
        <dbReference type="ARBA" id="ARBA00022692"/>
    </source>
</evidence>
<dbReference type="CDD" id="cd03384">
    <property type="entry name" value="PAP2_wunen"/>
    <property type="match status" value="1"/>
</dbReference>
<comment type="catalytic activity">
    <reaction evidence="28">
        <text>N-(9Z-octadecenoyl)-ethanolamine phosphate + H2O = N-(9Z-octadecenoyl) ethanolamine + phosphate</text>
        <dbReference type="Rhea" id="RHEA:62160"/>
        <dbReference type="ChEBI" id="CHEBI:15377"/>
        <dbReference type="ChEBI" id="CHEBI:43474"/>
        <dbReference type="ChEBI" id="CHEBI:71466"/>
        <dbReference type="ChEBI" id="CHEBI:145465"/>
    </reaction>
    <physiologicalReaction direction="left-to-right" evidence="28">
        <dbReference type="Rhea" id="RHEA:62161"/>
    </physiologicalReaction>
</comment>
<evidence type="ECO:0000256" key="6">
    <source>
        <dbReference type="ARBA" id="ARBA00004314"/>
    </source>
</evidence>
<comment type="function">
    <text evidence="30">Independently of this phosphatase activity may also function in the Wnt signaling pathway and the stabilization of beta-catenin/CTNNB1, thereby regulating cell proliferation, migration and differentiation in angiogenesis or yet in tumor growth. Also plays a role in integrin-mediated cell-cell adhesion in angiogenesis.</text>
</comment>
<evidence type="ECO:0000256" key="2">
    <source>
        <dbReference type="ARBA" id="ARBA00000980"/>
    </source>
</evidence>
<dbReference type="InterPro" id="IPR000326">
    <property type="entry name" value="PAP2/HPO"/>
</dbReference>
<evidence type="ECO:0000256" key="19">
    <source>
        <dbReference type="ARBA" id="ARBA00022989"/>
    </source>
</evidence>
<evidence type="ECO:0000313" key="39">
    <source>
        <dbReference type="EMBL" id="PKK27381.1"/>
    </source>
</evidence>